<evidence type="ECO:0000313" key="3">
    <source>
        <dbReference type="Proteomes" id="UP000664344"/>
    </source>
</evidence>
<comment type="caution">
    <text evidence="2">The sequence shown here is derived from an EMBL/GenBank/DDBJ whole genome shotgun (WGS) entry which is preliminary data.</text>
</comment>
<protein>
    <submittedName>
        <fullName evidence="2">DUF1631 family protein</fullName>
    </submittedName>
</protein>
<accession>A0ABS3BAS3</accession>
<proteinExistence type="predicted"/>
<dbReference type="CDD" id="cd22249">
    <property type="entry name" value="UDM1_RNF168_RNF169-like"/>
    <property type="match status" value="1"/>
</dbReference>
<dbReference type="Proteomes" id="UP000664344">
    <property type="component" value="Unassembled WGS sequence"/>
</dbReference>
<keyword evidence="3" id="KW-1185">Reference proteome</keyword>
<dbReference type="Pfam" id="PF07793">
    <property type="entry name" value="DUF1631"/>
    <property type="match status" value="2"/>
</dbReference>
<gene>
    <name evidence="2" type="ORF">JYP53_03480</name>
</gene>
<organism evidence="2 3">
    <name type="scientific">Marinobacter daepoensis</name>
    <dbReference type="NCBI Taxonomy" id="262077"/>
    <lineage>
        <taxon>Bacteria</taxon>
        <taxon>Pseudomonadati</taxon>
        <taxon>Pseudomonadota</taxon>
        <taxon>Gammaproteobacteria</taxon>
        <taxon>Pseudomonadales</taxon>
        <taxon>Marinobacteraceae</taxon>
        <taxon>Marinobacter</taxon>
    </lineage>
</organism>
<dbReference type="InterPro" id="IPR012434">
    <property type="entry name" value="DUF1631"/>
</dbReference>
<evidence type="ECO:0000313" key="2">
    <source>
        <dbReference type="EMBL" id="MBN7768964.1"/>
    </source>
</evidence>
<dbReference type="EMBL" id="JAFKDB010000008">
    <property type="protein sequence ID" value="MBN7768964.1"/>
    <property type="molecule type" value="Genomic_DNA"/>
</dbReference>
<sequence>MSPSSKKPQAVSASRKVVSERITQVLSGIRVPDLPYPASKRLAESEPDWRPLLLSCWTEQRDERVTRVLRSVDIEWTVRQVNAAYLSDRIMDVFLKTSGLHTTLVSRIARLRFWLAWQLDLSGAEAFGSGVLLDWLDNLQEWRGWSDTGGRSSRLLLDQLDSLVVAVSASFEAKNREALETYCRQWLEDTQRRHEQVARLRERLFETEQGASRQRLADQVARALIGRALTGRQLPPSITRFVRSHWYKVLKQSVWADGVDSEVHRHANKLLEWMVWVGDPDLSDGDRNRLYHVGEQLGDRIRDVWSRVLDQELPEQSLHDIQSVIVARIRGDVPELVTALSAGSDFSWDGSWLVAETLSANHADDYAGRWFFAGEGTKEQRRFFFALLPDSGEVLWTNGAGVKLGLQPWAEFKKAIQSGDIRPLPRPTAFGEVLSEALEVLSKVCSRQQAQREEAAREARAKAEALRREKEAAERQREKEELARQQALVRAREEAERQRMADEQAEQERLQKEAEQLAEKQVESISLGGWIVLTEKDRQTDPVRLKLAVKISASRKYVFVDRLGLNRREWLQDELVAGVVNGSVRVLGSSAEFDDTLSRVVGRIRVGRN</sequence>
<reference evidence="2 3" key="1">
    <citation type="submission" date="2021-02" db="EMBL/GenBank/DDBJ databases">
        <title>PHA producing bacteria isolated from coastal sediment in Guangdong, Shenzhen.</title>
        <authorList>
            <person name="Zheng W."/>
            <person name="Yu S."/>
            <person name="Huang Y."/>
        </authorList>
    </citation>
    <scope>NUCLEOTIDE SEQUENCE [LARGE SCALE GENOMIC DNA]</scope>
    <source>
        <strain evidence="2 3">TN21-5</strain>
    </source>
</reference>
<name>A0ABS3BAS3_9GAMM</name>
<feature type="region of interest" description="Disordered" evidence="1">
    <location>
        <begin position="455"/>
        <end position="478"/>
    </location>
</feature>
<evidence type="ECO:0000256" key="1">
    <source>
        <dbReference type="SAM" id="MobiDB-lite"/>
    </source>
</evidence>